<dbReference type="Gene3D" id="3.40.50.150">
    <property type="entry name" value="Vaccinia Virus protein VP39"/>
    <property type="match status" value="1"/>
</dbReference>
<dbReference type="PANTHER" id="PTHR34009:SF2">
    <property type="entry name" value="PROTEIN STAR"/>
    <property type="match status" value="1"/>
</dbReference>
<dbReference type="GO" id="GO:0016197">
    <property type="term" value="P:endosomal transport"/>
    <property type="evidence" value="ECO:0007669"/>
    <property type="project" value="TreeGrafter"/>
</dbReference>
<gene>
    <name evidence="3" type="ORF">HAZT_HAZT009340</name>
</gene>
<dbReference type="GO" id="GO:0006888">
    <property type="term" value="P:endoplasmic reticulum to Golgi vesicle-mediated transport"/>
    <property type="evidence" value="ECO:0007669"/>
    <property type="project" value="TreeGrafter"/>
</dbReference>
<name>A0A6A0HAZ9_HYAAZ</name>
<evidence type="ECO:0000256" key="1">
    <source>
        <dbReference type="SAM" id="Phobius"/>
    </source>
</evidence>
<dbReference type="PANTHER" id="PTHR34009">
    <property type="entry name" value="PROTEIN STAR"/>
    <property type="match status" value="1"/>
</dbReference>
<dbReference type="GO" id="GO:0005789">
    <property type="term" value="C:endoplasmic reticulum membrane"/>
    <property type="evidence" value="ECO:0007669"/>
    <property type="project" value="TreeGrafter"/>
</dbReference>
<dbReference type="InterPro" id="IPR029063">
    <property type="entry name" value="SAM-dependent_MTases_sf"/>
</dbReference>
<reference evidence="3" key="1">
    <citation type="submission" date="2014-08" db="EMBL/GenBank/DDBJ databases">
        <authorList>
            <person name="Murali S."/>
            <person name="Richards S."/>
            <person name="Bandaranaike D."/>
            <person name="Bellair M."/>
            <person name="Blankenburg K."/>
            <person name="Chao H."/>
            <person name="Dinh H."/>
            <person name="Doddapaneni H."/>
            <person name="Dugan-Rocha S."/>
            <person name="Elkadiri S."/>
            <person name="Gnanaolivu R."/>
            <person name="Hughes D."/>
            <person name="Lee S."/>
            <person name="Li M."/>
            <person name="Ming W."/>
            <person name="Munidasa M."/>
            <person name="Muniz J."/>
            <person name="Nguyen L."/>
            <person name="Osuji N."/>
            <person name="Pu L.-L."/>
            <person name="Puazo M."/>
            <person name="Skinner E."/>
            <person name="Qu C."/>
            <person name="Quiroz J."/>
            <person name="Raj R."/>
            <person name="Weissenberger G."/>
            <person name="Xin Y."/>
            <person name="Zou X."/>
            <person name="Han Y."/>
            <person name="Worley K."/>
            <person name="Muzny D."/>
            <person name="Gibbs R."/>
        </authorList>
    </citation>
    <scope>NUCLEOTIDE SEQUENCE</scope>
    <source>
        <strain evidence="3">HAZT.00-mixed</strain>
        <tissue evidence="3">Whole organism</tissue>
    </source>
</reference>
<sequence>MSNIYKGQERNSFLVELFRIIFQHDGFFVECGALDGETRSNSLVFEKTLGWRGLLIEGDTKNYKLVHKKNRMAWTVGACLSTMPYPHSVMFEQQFNLRKISSNDVDLTLNMTNVIEVQCLPIYSLLLALIATTVHYFSLDVKGFELEVLKTIPWDKVDI</sequence>
<dbReference type="OrthoDB" id="6357215at2759"/>
<dbReference type="Proteomes" id="UP000711488">
    <property type="component" value="Unassembled WGS sequence"/>
</dbReference>
<dbReference type="GO" id="GO:0005886">
    <property type="term" value="C:plasma membrane"/>
    <property type="evidence" value="ECO:0007669"/>
    <property type="project" value="TreeGrafter"/>
</dbReference>
<evidence type="ECO:0000259" key="2">
    <source>
        <dbReference type="Pfam" id="PF05050"/>
    </source>
</evidence>
<reference evidence="3" key="3">
    <citation type="submission" date="2019-06" db="EMBL/GenBank/DDBJ databases">
        <authorList>
            <person name="Poynton C."/>
            <person name="Hasenbein S."/>
            <person name="Benoit J.B."/>
            <person name="Sepulveda M.S."/>
            <person name="Poelchau M.F."/>
            <person name="Murali S.C."/>
            <person name="Chen S."/>
            <person name="Glastad K.M."/>
            <person name="Werren J.H."/>
            <person name="Vineis J.H."/>
            <person name="Bowen J.L."/>
            <person name="Friedrich M."/>
            <person name="Jones J."/>
            <person name="Robertson H.M."/>
            <person name="Feyereisen R."/>
            <person name="Mechler-Hickson A."/>
            <person name="Mathers N."/>
            <person name="Lee C.E."/>
            <person name="Colbourne J.K."/>
            <person name="Biales A."/>
            <person name="Johnston J.S."/>
            <person name="Wellborn G.A."/>
            <person name="Rosendale A.J."/>
            <person name="Cridge A.G."/>
            <person name="Munoz-Torres M.C."/>
            <person name="Bain P.A."/>
            <person name="Manny A.R."/>
            <person name="Major K.M."/>
            <person name="Lambert F.N."/>
            <person name="Vulpe C.D."/>
            <person name="Tuck P."/>
            <person name="Blalock B.J."/>
            <person name="Lin Y.-Y."/>
            <person name="Smith M.E."/>
            <person name="Ochoa-Acuna H."/>
            <person name="Chen M.-J.M."/>
            <person name="Childers C.P."/>
            <person name="Qu J."/>
            <person name="Dugan S."/>
            <person name="Lee S.L."/>
            <person name="Chao H."/>
            <person name="Dinh H."/>
            <person name="Han Y."/>
            <person name="Doddapaneni H."/>
            <person name="Worley K.C."/>
            <person name="Muzny D.M."/>
            <person name="Gibbs R.A."/>
            <person name="Richards S."/>
        </authorList>
    </citation>
    <scope>NUCLEOTIDE SEQUENCE</scope>
    <source>
        <strain evidence="3">HAZT.00-mixed</strain>
        <tissue evidence="3">Whole organism</tissue>
    </source>
</reference>
<keyword evidence="1" id="KW-0812">Transmembrane</keyword>
<evidence type="ECO:0000313" key="3">
    <source>
        <dbReference type="EMBL" id="KAA0202958.1"/>
    </source>
</evidence>
<protein>
    <recommendedName>
        <fullName evidence="2">Methyltransferase FkbM domain-containing protein</fullName>
    </recommendedName>
</protein>
<dbReference type="GO" id="GO:0031902">
    <property type="term" value="C:late endosome membrane"/>
    <property type="evidence" value="ECO:0007669"/>
    <property type="project" value="TreeGrafter"/>
</dbReference>
<proteinExistence type="predicted"/>
<dbReference type="InterPro" id="IPR006342">
    <property type="entry name" value="FkbM_mtfrase"/>
</dbReference>
<accession>A0A6A0HAZ9</accession>
<keyword evidence="1" id="KW-0472">Membrane</keyword>
<reference evidence="3" key="2">
    <citation type="journal article" date="2018" name="Environ. Sci. Technol.">
        <title>The Toxicogenome of Hyalella azteca: A Model for Sediment Ecotoxicology and Evolutionary Toxicology.</title>
        <authorList>
            <person name="Poynton H.C."/>
            <person name="Hasenbein S."/>
            <person name="Benoit J.B."/>
            <person name="Sepulveda M.S."/>
            <person name="Poelchau M.F."/>
            <person name="Hughes D.S.T."/>
            <person name="Murali S.C."/>
            <person name="Chen S."/>
            <person name="Glastad K.M."/>
            <person name="Goodisman M.A.D."/>
            <person name="Werren J.H."/>
            <person name="Vineis J.H."/>
            <person name="Bowen J.L."/>
            <person name="Friedrich M."/>
            <person name="Jones J."/>
            <person name="Robertson H.M."/>
            <person name="Feyereisen R."/>
            <person name="Mechler-Hickson A."/>
            <person name="Mathers N."/>
            <person name="Lee C.E."/>
            <person name="Colbourne J.K."/>
            <person name="Biales A."/>
            <person name="Johnston J.S."/>
            <person name="Wellborn G.A."/>
            <person name="Rosendale A.J."/>
            <person name="Cridge A.G."/>
            <person name="Munoz-Torres M.C."/>
            <person name="Bain P.A."/>
            <person name="Manny A.R."/>
            <person name="Major K.M."/>
            <person name="Lambert F.N."/>
            <person name="Vulpe C.D."/>
            <person name="Tuck P."/>
            <person name="Blalock B.J."/>
            <person name="Lin Y.Y."/>
            <person name="Smith M.E."/>
            <person name="Ochoa-Acuna H."/>
            <person name="Chen M.M."/>
            <person name="Childers C.P."/>
            <person name="Qu J."/>
            <person name="Dugan S."/>
            <person name="Lee S.L."/>
            <person name="Chao H."/>
            <person name="Dinh H."/>
            <person name="Han Y."/>
            <person name="Doddapaneni H."/>
            <person name="Worley K.C."/>
            <person name="Muzny D.M."/>
            <person name="Gibbs R.A."/>
            <person name="Richards S."/>
        </authorList>
    </citation>
    <scope>NUCLEOTIDE SEQUENCE</scope>
    <source>
        <strain evidence="3">HAZT.00-mixed</strain>
        <tissue evidence="3">Whole organism</tissue>
    </source>
</reference>
<dbReference type="Pfam" id="PF05050">
    <property type="entry name" value="Methyltransf_21"/>
    <property type="match status" value="1"/>
</dbReference>
<feature type="transmembrane region" description="Helical" evidence="1">
    <location>
        <begin position="120"/>
        <end position="139"/>
    </location>
</feature>
<dbReference type="AlphaFoldDB" id="A0A6A0HAZ9"/>
<dbReference type="InterPro" id="IPR053202">
    <property type="entry name" value="EGF_Rcpt_Signaling_Reg"/>
</dbReference>
<keyword evidence="1" id="KW-1133">Transmembrane helix</keyword>
<feature type="domain" description="Methyltransferase FkbM" evidence="2">
    <location>
        <begin position="30"/>
        <end position="155"/>
    </location>
</feature>
<comment type="caution">
    <text evidence="3">The sequence shown here is derived from an EMBL/GenBank/DDBJ whole genome shotgun (WGS) entry which is preliminary data.</text>
</comment>
<dbReference type="SUPFAM" id="SSF53335">
    <property type="entry name" value="S-adenosyl-L-methionine-dependent methyltransferases"/>
    <property type="match status" value="1"/>
</dbReference>
<organism evidence="3">
    <name type="scientific">Hyalella azteca</name>
    <name type="common">Amphipod</name>
    <dbReference type="NCBI Taxonomy" id="294128"/>
    <lineage>
        <taxon>Eukaryota</taxon>
        <taxon>Metazoa</taxon>
        <taxon>Ecdysozoa</taxon>
        <taxon>Arthropoda</taxon>
        <taxon>Crustacea</taxon>
        <taxon>Multicrustacea</taxon>
        <taxon>Malacostraca</taxon>
        <taxon>Eumalacostraca</taxon>
        <taxon>Peracarida</taxon>
        <taxon>Amphipoda</taxon>
        <taxon>Senticaudata</taxon>
        <taxon>Talitrida</taxon>
        <taxon>Talitroidea</taxon>
        <taxon>Hyalellidae</taxon>
        <taxon>Hyalella</taxon>
    </lineage>
</organism>
<dbReference type="GO" id="GO:0005794">
    <property type="term" value="C:Golgi apparatus"/>
    <property type="evidence" value="ECO:0007669"/>
    <property type="project" value="TreeGrafter"/>
</dbReference>
<dbReference type="EMBL" id="JQDR03002691">
    <property type="protein sequence ID" value="KAA0202958.1"/>
    <property type="molecule type" value="Genomic_DNA"/>
</dbReference>